<feature type="compositionally biased region" description="Polar residues" evidence="1">
    <location>
        <begin position="637"/>
        <end position="661"/>
    </location>
</feature>
<feature type="region of interest" description="Disordered" evidence="1">
    <location>
        <begin position="627"/>
        <end position="661"/>
    </location>
</feature>
<sequence>MTSESTSSTSLSYFASESLCQFCVLATFHADQGPVLEHSVPVHTGLDEHMLAEQMIPDGLHKRDGDWTLLIRRVSELSLPHVPERPAHVVTKSPHTEATDAGDCIYILSSARTIHTADARRGAKLFALAVGTMHPHVSLLKPVLVLALDAYVTNPSPSILVQLHESLNSLPISTLSCVSYSEKVRMRSDPILHAMYHSSGNSTRMVASPLSFSKQDAPCTSLTSVATHMQLYSALSASDVTLPTMRESRRHSSASTSSMHSRRSFVRSRYLISKPQHMCGPSHYYITSISFGRVCIPISIPLYLFPEEVGEYSLSRLFSTFGFVKPSSSHGLQHKQHHRSPLLQHHHHQQLLLLHPHLHSNGVYTHPVTLLFNALITHKRVLFVAYHSPATVVVEHVLAACALVSGCGAVLRGFVASSIPYVTLASLDTLRSMRGFIAGTTHPRIEELGCWDVLCDCESGQIIVSAATPAPPPFLPFDAQNNRHAKRTLRSMMRSMPEWMLGDERADAPDVLFMHQLMEAVKQHASESFLRHWCQLYVRQFVALSMQHEQAFYGVTLCHMLPDLRLTSQTARDMYSLRCHALRIEAWRMTPSYRCFLRDIANMNGHYKHISATFCLSPCSSQADATPSDGAYEAKRSQGSSTHEGHITNNVRRSSWDISGK</sequence>
<dbReference type="Pfam" id="PF07792">
    <property type="entry name" value="Afi1"/>
    <property type="match status" value="1"/>
</dbReference>
<dbReference type="STRING" id="425265.A8PX95"/>
<dbReference type="InterPro" id="IPR052809">
    <property type="entry name" value="Actin_polarity_regulatory"/>
</dbReference>
<dbReference type="Pfam" id="PF08616">
    <property type="entry name" value="SPA"/>
    <property type="match status" value="1"/>
</dbReference>
<keyword evidence="4" id="KW-1185">Reference proteome</keyword>
<name>A8PX95_MALGO</name>
<proteinExistence type="predicted"/>
<dbReference type="InParanoid" id="A8PX95"/>
<dbReference type="OrthoDB" id="66409at2759"/>
<reference evidence="3 4" key="1">
    <citation type="journal article" date="2007" name="Proc. Natl. Acad. Sci. U.S.A.">
        <title>Dandruff-associated Malassezia genomes reveal convergent and divergent virulence traits shared with plant and human fungal pathogens.</title>
        <authorList>
            <person name="Xu J."/>
            <person name="Saunders C.W."/>
            <person name="Hu P."/>
            <person name="Grant R.A."/>
            <person name="Boekhout T."/>
            <person name="Kuramae E.E."/>
            <person name="Kronstad J.W."/>
            <person name="Deangelis Y.M."/>
            <person name="Reeder N.L."/>
            <person name="Johnstone K.R."/>
            <person name="Leland M."/>
            <person name="Fieno A.M."/>
            <person name="Begley W.M."/>
            <person name="Sun Y."/>
            <person name="Lacey M.P."/>
            <person name="Chaudhary T."/>
            <person name="Keough T."/>
            <person name="Chu L."/>
            <person name="Sears R."/>
            <person name="Yuan B."/>
            <person name="Dawson T.L.Jr."/>
        </authorList>
    </citation>
    <scope>NUCLEOTIDE SEQUENCE [LARGE SCALE GENOMIC DNA]</scope>
    <source>
        <strain evidence="4">ATCC MYA-4612 / CBS 7966</strain>
    </source>
</reference>
<evidence type="ECO:0000313" key="4">
    <source>
        <dbReference type="Proteomes" id="UP000008837"/>
    </source>
</evidence>
<dbReference type="GeneID" id="5855495"/>
<dbReference type="Proteomes" id="UP000008837">
    <property type="component" value="Unassembled WGS sequence"/>
</dbReference>
<gene>
    <name evidence="3" type="ORF">MGL_1371</name>
</gene>
<dbReference type="PANTHER" id="PTHR28245">
    <property type="entry name" value="ARF3-INTERACTING PROTEIN 1"/>
    <property type="match status" value="1"/>
</dbReference>
<dbReference type="PANTHER" id="PTHR28245:SF1">
    <property type="entry name" value="ARF3-INTERACTING PROTEIN 1"/>
    <property type="match status" value="1"/>
</dbReference>
<protein>
    <recommendedName>
        <fullName evidence="2">Arf3-interacting protein 1 N-terminal domain-containing protein</fullName>
    </recommendedName>
</protein>
<dbReference type="EMBL" id="AAYY01000004">
    <property type="protein sequence ID" value="EDP43974.1"/>
    <property type="molecule type" value="Genomic_DNA"/>
</dbReference>
<organism evidence="3 4">
    <name type="scientific">Malassezia globosa (strain ATCC MYA-4612 / CBS 7966)</name>
    <name type="common">Dandruff-associated fungus</name>
    <dbReference type="NCBI Taxonomy" id="425265"/>
    <lineage>
        <taxon>Eukaryota</taxon>
        <taxon>Fungi</taxon>
        <taxon>Dikarya</taxon>
        <taxon>Basidiomycota</taxon>
        <taxon>Ustilaginomycotina</taxon>
        <taxon>Malasseziomycetes</taxon>
        <taxon>Malasseziales</taxon>
        <taxon>Malasseziaceae</taxon>
        <taxon>Malassezia</taxon>
    </lineage>
</organism>
<dbReference type="RefSeq" id="XP_001731188.1">
    <property type="nucleotide sequence ID" value="XM_001731136.1"/>
</dbReference>
<dbReference type="FunCoup" id="A8PX95">
    <property type="interactions" value="27"/>
</dbReference>
<dbReference type="GO" id="GO:0051666">
    <property type="term" value="P:actin cortical patch localization"/>
    <property type="evidence" value="ECO:0007669"/>
    <property type="project" value="TreeGrafter"/>
</dbReference>
<dbReference type="OMA" id="WDVLCDC"/>
<dbReference type="VEuPathDB" id="FungiDB:MGL_1371"/>
<evidence type="ECO:0000313" key="3">
    <source>
        <dbReference type="EMBL" id="EDP43974.1"/>
    </source>
</evidence>
<feature type="domain" description="Arf3-interacting protein 1 N-terminal" evidence="2">
    <location>
        <begin position="24"/>
        <end position="70"/>
    </location>
</feature>
<comment type="caution">
    <text evidence="3">The sequence shown here is derived from an EMBL/GenBank/DDBJ whole genome shotgun (WGS) entry which is preliminary data.</text>
</comment>
<dbReference type="GO" id="GO:0005886">
    <property type="term" value="C:plasma membrane"/>
    <property type="evidence" value="ECO:0007669"/>
    <property type="project" value="TreeGrafter"/>
</dbReference>
<evidence type="ECO:0000256" key="1">
    <source>
        <dbReference type="SAM" id="MobiDB-lite"/>
    </source>
</evidence>
<evidence type="ECO:0000259" key="2">
    <source>
        <dbReference type="Pfam" id="PF07792"/>
    </source>
</evidence>
<dbReference type="InterPro" id="IPR012860">
    <property type="entry name" value="Afi1_N"/>
</dbReference>
<dbReference type="AlphaFoldDB" id="A8PX95"/>
<accession>A8PX95</accession>
<dbReference type="KEGG" id="mgl:MGL_1371"/>